<evidence type="ECO:0000256" key="1">
    <source>
        <dbReference type="SAM" id="Coils"/>
    </source>
</evidence>
<feature type="compositionally biased region" description="Basic and acidic residues" evidence="2">
    <location>
        <begin position="1"/>
        <end position="16"/>
    </location>
</feature>
<comment type="caution">
    <text evidence="3">The sequence shown here is derived from an EMBL/GenBank/DDBJ whole genome shotgun (WGS) entry which is preliminary data.</text>
</comment>
<dbReference type="CDD" id="cd09272">
    <property type="entry name" value="RNase_HI_RT_Ty1"/>
    <property type="match status" value="1"/>
</dbReference>
<evidence type="ECO:0000256" key="2">
    <source>
        <dbReference type="SAM" id="MobiDB-lite"/>
    </source>
</evidence>
<dbReference type="PANTHER" id="PTHR11439:SF442">
    <property type="entry name" value="CYSTEINE-RICH RLK (RECEPTOR-LIKE PROTEIN KINASE) 8"/>
    <property type="match status" value="1"/>
</dbReference>
<proteinExistence type="predicted"/>
<dbReference type="AlphaFoldDB" id="A0A6L2J2A8"/>
<feature type="compositionally biased region" description="Polar residues" evidence="2">
    <location>
        <begin position="458"/>
        <end position="474"/>
    </location>
</feature>
<feature type="coiled-coil region" evidence="1">
    <location>
        <begin position="567"/>
        <end position="594"/>
    </location>
</feature>
<organism evidence="3">
    <name type="scientific">Tanacetum cinerariifolium</name>
    <name type="common">Dalmatian daisy</name>
    <name type="synonym">Chrysanthemum cinerariifolium</name>
    <dbReference type="NCBI Taxonomy" id="118510"/>
    <lineage>
        <taxon>Eukaryota</taxon>
        <taxon>Viridiplantae</taxon>
        <taxon>Streptophyta</taxon>
        <taxon>Embryophyta</taxon>
        <taxon>Tracheophyta</taxon>
        <taxon>Spermatophyta</taxon>
        <taxon>Magnoliopsida</taxon>
        <taxon>eudicotyledons</taxon>
        <taxon>Gunneridae</taxon>
        <taxon>Pentapetalae</taxon>
        <taxon>asterids</taxon>
        <taxon>campanulids</taxon>
        <taxon>Asterales</taxon>
        <taxon>Asteraceae</taxon>
        <taxon>Asteroideae</taxon>
        <taxon>Anthemideae</taxon>
        <taxon>Anthemidinae</taxon>
        <taxon>Tanacetum</taxon>
    </lineage>
</organism>
<gene>
    <name evidence="3" type="ORF">Tci_002914</name>
</gene>
<accession>A0A6L2J2A8</accession>
<keyword evidence="1" id="KW-0175">Coiled coil</keyword>
<feature type="region of interest" description="Disordered" evidence="2">
    <location>
        <begin position="428"/>
        <end position="483"/>
    </location>
</feature>
<feature type="compositionally biased region" description="Basic and acidic residues" evidence="2">
    <location>
        <begin position="91"/>
        <end position="112"/>
    </location>
</feature>
<sequence>FATRELNRLNKEEGKSNRGGIGSRYGRLTKFEFPKFYGEDEVKVMAVLSSYCQEGALIPLAMVSNIDVIMVSGGRPENQPTTTMVVVKDLERESRGGGERLRERERERERESRGRKRWAHTTGFTSIRHIHQEDTAYPCPNFRKTSMSRRLNTLYPKAFIRRIERRLMNILEYYNRRAYAKYSTHIAQYVAIAGCCTNILWMKSQLTDYDIIYEKVLIFCDNTSAITISNNPVLHSRTKHIDIRYHSIRDHVLKGDIELHFIRTQYQLADIFNNPLEESTFKRLIVELGGVRGEIGITTFRNALKAVYLPHSTMYVPPPSITTIRPWFATIGYTREIGTKETLKKSCLPLRWRLLMAQIMEKIVPYPRFISLLLEHMALEYENEELTINPTQVFSVHNLTLKPNQPEEPPFTDHMKAIYNLVVHVESKAPKPSSQTEKQAAGGPTSLGATSEEEAHPNLNSGLKTTHTTSSANEESGADDMSRKVKLEDLADILKDTRSSRKKELEQAKAIAEAEVVSMKAKPSYPDINQLTKLLVTSLKPGLSKLLASHDFARCWPIELKELPSKIIGLSREIKELKQHIKDMEIELLRDLKEIPSKLETFTSTISNLSSQVAELKNIQWELPANTLNMFATLVENASGATTTGVPSADKATASPAEGEKDAEINLKNELVDLLGIDIVIRYYNKKVLYERYCEKMKKKRQSSKIINCDVLIKKGPISLKIYREDRTAEVIEKFKASDLQLAEWREEMEDRDMTMKEHVQYETEKALRNGKVYNWKTATYVSPQHIDEINLKKETSLSEYDGGEYNVTSFNDLFPFNVFFVNDPKLDTYNDDD</sequence>
<dbReference type="EMBL" id="BKCJ010000203">
    <property type="protein sequence ID" value="GEU30936.1"/>
    <property type="molecule type" value="Genomic_DNA"/>
</dbReference>
<feature type="region of interest" description="Disordered" evidence="2">
    <location>
        <begin position="1"/>
        <end position="21"/>
    </location>
</feature>
<evidence type="ECO:0000313" key="3">
    <source>
        <dbReference type="EMBL" id="GEU30936.1"/>
    </source>
</evidence>
<dbReference type="PANTHER" id="PTHR11439">
    <property type="entry name" value="GAG-POL-RELATED RETROTRANSPOSON"/>
    <property type="match status" value="1"/>
</dbReference>
<reference evidence="3" key="1">
    <citation type="journal article" date="2019" name="Sci. Rep.">
        <title>Draft genome of Tanacetum cinerariifolium, the natural source of mosquito coil.</title>
        <authorList>
            <person name="Yamashiro T."/>
            <person name="Shiraishi A."/>
            <person name="Satake H."/>
            <person name="Nakayama K."/>
        </authorList>
    </citation>
    <scope>NUCLEOTIDE SEQUENCE</scope>
</reference>
<feature type="non-terminal residue" evidence="3">
    <location>
        <position position="1"/>
    </location>
</feature>
<feature type="region of interest" description="Disordered" evidence="2">
    <location>
        <begin position="91"/>
        <end position="114"/>
    </location>
</feature>
<name>A0A6L2J2A8_TANCI</name>
<protein>
    <submittedName>
        <fullName evidence="3">Retrovirus-related Pol polyprotein from transposon TNT 1-94</fullName>
    </submittedName>
</protein>